<keyword evidence="3" id="KW-1185">Reference proteome</keyword>
<accession>A0A6N1WZD9</accession>
<reference evidence="2 3" key="1">
    <citation type="submission" date="2020-06" db="EMBL/GenBank/DDBJ databases">
        <title>Acidovorax antarctica sp. nov., isolated from Corinth ice sheet soil, Antarctic Fields Peninsula.</title>
        <authorList>
            <person name="Xu Q."/>
            <person name="Peng F."/>
        </authorList>
    </citation>
    <scope>NUCLEOTIDE SEQUENCE [LARGE SCALE GENOMIC DNA]</scope>
    <source>
        <strain evidence="2 3">16-35-5</strain>
    </source>
</reference>
<evidence type="ECO:0000313" key="2">
    <source>
        <dbReference type="EMBL" id="QKV52519.1"/>
    </source>
</evidence>
<gene>
    <name evidence="2" type="ORF">HUK68_06115</name>
</gene>
<sequence>MKILPIAACALACVAALPARADEELQKKLANPVADMISVPIQLTSTLKTGPQERPQHVVNFQPVYPVRISENWRLINRVIVPVVSSPALTPTQDRVNGLGDITYEGFFSPVKPAGGAIWGVGPMLQMRTATDERLGSGKWAAGPSALVLAQPGKWSVGALVTQLWSFAGDESRAKVNQMQIQPIVSYRLSPVHTVGYLGTITANWEESRSSQRWTVPVGMTYSTLVKPAKGAPINFVVGAGYNVVRPDNAGTWFVRAQATFIFDK</sequence>
<name>A0A6N1WZD9_9BURK</name>
<dbReference type="AlphaFoldDB" id="A0A6N1WZD9"/>
<feature type="signal peptide" evidence="1">
    <location>
        <begin position="1"/>
        <end position="21"/>
    </location>
</feature>
<feature type="chain" id="PRO_5027104529" evidence="1">
    <location>
        <begin position="22"/>
        <end position="265"/>
    </location>
</feature>
<evidence type="ECO:0000256" key="1">
    <source>
        <dbReference type="SAM" id="SignalP"/>
    </source>
</evidence>
<protein>
    <submittedName>
        <fullName evidence="2">Neuromedin U</fullName>
    </submittedName>
</protein>
<dbReference type="EMBL" id="CP054840">
    <property type="protein sequence ID" value="QKV52519.1"/>
    <property type="molecule type" value="Genomic_DNA"/>
</dbReference>
<dbReference type="KEGG" id="aant:HUK68_06115"/>
<organism evidence="2 3">
    <name type="scientific">Comamonas antarctica</name>
    <dbReference type="NCBI Taxonomy" id="2743470"/>
    <lineage>
        <taxon>Bacteria</taxon>
        <taxon>Pseudomonadati</taxon>
        <taxon>Pseudomonadota</taxon>
        <taxon>Betaproteobacteria</taxon>
        <taxon>Burkholderiales</taxon>
        <taxon>Comamonadaceae</taxon>
        <taxon>Comamonas</taxon>
    </lineage>
</organism>
<dbReference type="Proteomes" id="UP000509579">
    <property type="component" value="Chromosome"/>
</dbReference>
<dbReference type="RefSeq" id="WP_175503399.1">
    <property type="nucleotide sequence ID" value="NZ_CP054840.1"/>
</dbReference>
<proteinExistence type="predicted"/>
<evidence type="ECO:0000313" key="3">
    <source>
        <dbReference type="Proteomes" id="UP000509579"/>
    </source>
</evidence>
<keyword evidence="1" id="KW-0732">Signal</keyword>